<comment type="caution">
    <text evidence="2">The sequence shown here is derived from an EMBL/GenBank/DDBJ whole genome shotgun (WGS) entry which is preliminary data.</text>
</comment>
<keyword evidence="1" id="KW-0472">Membrane</keyword>
<keyword evidence="3" id="KW-1185">Reference proteome</keyword>
<keyword evidence="1" id="KW-0812">Transmembrane</keyword>
<name>A0ABR9XYG9_9STAP</name>
<dbReference type="EMBL" id="JADGLW010000002">
    <property type="protein sequence ID" value="MBF0753474.1"/>
    <property type="molecule type" value="Genomic_DNA"/>
</dbReference>
<evidence type="ECO:0000313" key="3">
    <source>
        <dbReference type="Proteomes" id="UP000647980"/>
    </source>
</evidence>
<keyword evidence="1" id="KW-1133">Transmembrane helix</keyword>
<dbReference type="Proteomes" id="UP000647980">
    <property type="component" value="Unassembled WGS sequence"/>
</dbReference>
<evidence type="ECO:0000313" key="2">
    <source>
        <dbReference type="EMBL" id="MBF0753474.1"/>
    </source>
</evidence>
<organism evidence="2 3">
    <name type="scientific">Jeotgalicoccus nanhaiensis</name>
    <dbReference type="NCBI Taxonomy" id="568603"/>
    <lineage>
        <taxon>Bacteria</taxon>
        <taxon>Bacillati</taxon>
        <taxon>Bacillota</taxon>
        <taxon>Bacilli</taxon>
        <taxon>Bacillales</taxon>
        <taxon>Staphylococcaceae</taxon>
        <taxon>Jeotgalicoccus</taxon>
    </lineage>
</organism>
<feature type="transmembrane region" description="Helical" evidence="1">
    <location>
        <begin position="6"/>
        <end position="25"/>
    </location>
</feature>
<evidence type="ECO:0000256" key="1">
    <source>
        <dbReference type="SAM" id="Phobius"/>
    </source>
</evidence>
<dbReference type="RefSeq" id="WP_167753359.1">
    <property type="nucleotide sequence ID" value="NZ_JADGLW010000002.1"/>
</dbReference>
<reference evidence="2 3" key="1">
    <citation type="submission" date="2020-10" db="EMBL/GenBank/DDBJ databases">
        <title>Mouse Oral microbiota.</title>
        <authorList>
            <person name="Joseph S."/>
            <person name="Aduse-Opoku J."/>
        </authorList>
    </citation>
    <scope>NUCLEOTIDE SEQUENCE [LARGE SCALE GENOMIC DNA]</scope>
    <source>
        <strain evidence="2 3">19428wE5_W307</strain>
    </source>
</reference>
<sequence length="31" mass="3682">MDTIFLYSVGPIIVGCIVQLFKRWLELQRKD</sequence>
<gene>
    <name evidence="2" type="ORF">IR135_04250</name>
</gene>
<protein>
    <submittedName>
        <fullName evidence="2">Type I toxin-antitoxin system Fst family toxin</fullName>
    </submittedName>
</protein>
<dbReference type="NCBIfam" id="NF033608">
    <property type="entry name" value="type_I_tox_Fst"/>
    <property type="match status" value="1"/>
</dbReference>
<proteinExistence type="predicted"/>
<accession>A0ABR9XYG9</accession>